<dbReference type="GO" id="GO:0006412">
    <property type="term" value="P:translation"/>
    <property type="evidence" value="ECO:0007669"/>
    <property type="project" value="InterPro"/>
</dbReference>
<dbReference type="InterPro" id="IPR037229">
    <property type="entry name" value="Ribosomal_bL35_sf"/>
</dbReference>
<keyword evidence="3" id="KW-0687">Ribonucleoprotein</keyword>
<evidence type="ECO:0000256" key="2">
    <source>
        <dbReference type="ARBA" id="ARBA00022980"/>
    </source>
</evidence>
<dbReference type="Gene3D" id="4.10.410.60">
    <property type="match status" value="1"/>
</dbReference>
<reference evidence="5" key="1">
    <citation type="journal article" date="2015" name="Nature">
        <title>Complex archaea that bridge the gap between prokaryotes and eukaryotes.</title>
        <authorList>
            <person name="Spang A."/>
            <person name="Saw J.H."/>
            <person name="Jorgensen S.L."/>
            <person name="Zaremba-Niedzwiedzka K."/>
            <person name="Martijn J."/>
            <person name="Lind A.E."/>
            <person name="van Eijk R."/>
            <person name="Schleper C."/>
            <person name="Guy L."/>
            <person name="Ettema T.J."/>
        </authorList>
    </citation>
    <scope>NUCLEOTIDE SEQUENCE</scope>
</reference>
<dbReference type="FunFam" id="4.10.410.60:FF:000001">
    <property type="entry name" value="50S ribosomal protein L35"/>
    <property type="match status" value="1"/>
</dbReference>
<organism evidence="5">
    <name type="scientific">marine sediment metagenome</name>
    <dbReference type="NCBI Taxonomy" id="412755"/>
    <lineage>
        <taxon>unclassified sequences</taxon>
        <taxon>metagenomes</taxon>
        <taxon>ecological metagenomes</taxon>
    </lineage>
</organism>
<dbReference type="InterPro" id="IPR001706">
    <property type="entry name" value="Ribosomal_bL35"/>
</dbReference>
<dbReference type="InterPro" id="IPR018265">
    <property type="entry name" value="Ribosomal_bL35_CS"/>
</dbReference>
<evidence type="ECO:0008006" key="6">
    <source>
        <dbReference type="Google" id="ProtNLM"/>
    </source>
</evidence>
<dbReference type="EMBL" id="LAZR01001872">
    <property type="protein sequence ID" value="KKN37770.1"/>
    <property type="molecule type" value="Genomic_DNA"/>
</dbReference>
<dbReference type="HAMAP" id="MF_00514">
    <property type="entry name" value="Ribosomal_bL35"/>
    <property type="match status" value="1"/>
</dbReference>
<feature type="compositionally biased region" description="Basic residues" evidence="4">
    <location>
        <begin position="1"/>
        <end position="28"/>
    </location>
</feature>
<dbReference type="SUPFAM" id="SSF143034">
    <property type="entry name" value="L35p-like"/>
    <property type="match status" value="1"/>
</dbReference>
<comment type="caution">
    <text evidence="5">The sequence shown here is derived from an EMBL/GenBank/DDBJ whole genome shotgun (WGS) entry which is preliminary data.</text>
</comment>
<accession>A0A0F9Q1H9</accession>
<evidence type="ECO:0000256" key="4">
    <source>
        <dbReference type="SAM" id="MobiDB-lite"/>
    </source>
</evidence>
<dbReference type="Pfam" id="PF01632">
    <property type="entry name" value="Ribosomal_L35p"/>
    <property type="match status" value="1"/>
</dbReference>
<dbReference type="PRINTS" id="PR00064">
    <property type="entry name" value="RIBOSOMALL35"/>
</dbReference>
<evidence type="ECO:0000313" key="5">
    <source>
        <dbReference type="EMBL" id="KKN37770.1"/>
    </source>
</evidence>
<gene>
    <name evidence="5" type="ORF">LCGC14_0760230</name>
</gene>
<comment type="similarity">
    <text evidence="1">Belongs to the bacterial ribosomal protein bL35 family.</text>
</comment>
<proteinExistence type="inferred from homology"/>
<keyword evidence="2" id="KW-0689">Ribosomal protein</keyword>
<dbReference type="InterPro" id="IPR021137">
    <property type="entry name" value="Ribosomal_bL35-like"/>
</dbReference>
<dbReference type="PROSITE" id="PS00936">
    <property type="entry name" value="RIBOSOMAL_L35"/>
    <property type="match status" value="1"/>
</dbReference>
<protein>
    <recommendedName>
        <fullName evidence="6">50S ribosomal protein L35</fullName>
    </recommendedName>
</protein>
<name>A0A0F9Q1H9_9ZZZZ</name>
<feature type="compositionally biased region" description="Basic residues" evidence="4">
    <location>
        <begin position="37"/>
        <end position="48"/>
    </location>
</feature>
<sequence>MPKKKTHKGAAKRFKITKNGKIRHKKMGSSHLLEKKSQKRKRNLRKKGLASSADAKSIKKLIT</sequence>
<dbReference type="GO" id="GO:0022625">
    <property type="term" value="C:cytosolic large ribosomal subunit"/>
    <property type="evidence" value="ECO:0007669"/>
    <property type="project" value="TreeGrafter"/>
</dbReference>
<dbReference type="PANTHER" id="PTHR33343">
    <property type="entry name" value="54S RIBOSOMAL PROTEIN BL35M"/>
    <property type="match status" value="1"/>
</dbReference>
<dbReference type="AlphaFoldDB" id="A0A0F9Q1H9"/>
<feature type="region of interest" description="Disordered" evidence="4">
    <location>
        <begin position="1"/>
        <end position="63"/>
    </location>
</feature>
<evidence type="ECO:0000256" key="3">
    <source>
        <dbReference type="ARBA" id="ARBA00023274"/>
    </source>
</evidence>
<dbReference type="PANTHER" id="PTHR33343:SF1">
    <property type="entry name" value="LARGE RIBOSOMAL SUBUNIT PROTEIN BL35M"/>
    <property type="match status" value="1"/>
</dbReference>
<dbReference type="GO" id="GO:0003735">
    <property type="term" value="F:structural constituent of ribosome"/>
    <property type="evidence" value="ECO:0007669"/>
    <property type="project" value="InterPro"/>
</dbReference>
<evidence type="ECO:0000256" key="1">
    <source>
        <dbReference type="ARBA" id="ARBA00006598"/>
    </source>
</evidence>
<dbReference type="NCBIfam" id="TIGR00001">
    <property type="entry name" value="rpmI_bact"/>
    <property type="match status" value="1"/>
</dbReference>